<proteinExistence type="predicted"/>
<keyword evidence="1" id="KW-0832">Ubl conjugation</keyword>
<feature type="coiled-coil region" evidence="7">
    <location>
        <begin position="88"/>
        <end position="126"/>
    </location>
</feature>
<reference evidence="11" key="2">
    <citation type="submission" date="2022-06" db="UniProtKB">
        <authorList>
            <consortium name="EnsemblMetazoa"/>
        </authorList>
    </citation>
    <scope>IDENTIFICATION</scope>
</reference>
<keyword evidence="3" id="KW-0238">DNA-binding</keyword>
<dbReference type="InterPro" id="IPR004827">
    <property type="entry name" value="bZIP"/>
</dbReference>
<accession>A0A8R1WA29</accession>
<feature type="region of interest" description="Disordered" evidence="8">
    <location>
        <begin position="28"/>
        <end position="47"/>
    </location>
</feature>
<dbReference type="KEGG" id="api:100574802"/>
<dbReference type="SMART" id="SM00338">
    <property type="entry name" value="BRLZ"/>
    <property type="match status" value="1"/>
</dbReference>
<keyword evidence="9" id="KW-1133">Transmembrane helix</keyword>
<protein>
    <recommendedName>
        <fullName evidence="6">X-box-binding protein 1</fullName>
    </recommendedName>
</protein>
<evidence type="ECO:0000256" key="6">
    <source>
        <dbReference type="ARBA" id="ARBA00040165"/>
    </source>
</evidence>
<dbReference type="SUPFAM" id="SSF57959">
    <property type="entry name" value="Leucine zipper domain"/>
    <property type="match status" value="1"/>
</dbReference>
<dbReference type="RefSeq" id="XP_003248569.1">
    <property type="nucleotide sequence ID" value="XM_003248521.3"/>
</dbReference>
<dbReference type="GO" id="GO:0005634">
    <property type="term" value="C:nucleus"/>
    <property type="evidence" value="ECO:0007669"/>
    <property type="project" value="TreeGrafter"/>
</dbReference>
<name>A0A8R1WA29_ACYPI</name>
<evidence type="ECO:0000259" key="10">
    <source>
        <dbReference type="PROSITE" id="PS50217"/>
    </source>
</evidence>
<evidence type="ECO:0000256" key="5">
    <source>
        <dbReference type="ARBA" id="ARBA00023242"/>
    </source>
</evidence>
<dbReference type="PANTHER" id="PTHR46542:SF1">
    <property type="entry name" value="X-BOX BINDING PROTEIN 1"/>
    <property type="match status" value="1"/>
</dbReference>
<evidence type="ECO:0000256" key="7">
    <source>
        <dbReference type="SAM" id="Coils"/>
    </source>
</evidence>
<evidence type="ECO:0000256" key="3">
    <source>
        <dbReference type="ARBA" id="ARBA00023125"/>
    </source>
</evidence>
<dbReference type="InterPro" id="IPR052470">
    <property type="entry name" value="ER_Stress-Reg_TF"/>
</dbReference>
<sequence length="250" mass="28628">MAPNIIRPSQMLIFNSGMCYVEQRQHTAAGDVSGGSSMSPRSPPAKRTYVKNISPEEKILRKKLRNREAAQLSRDKKKAQFNVLSGMVHGLRKENVHLRAEIETLRANQEQLITENERLREQLSTESSIPKSIVTEFCTTAVNNKISINGPAVSNRHPLQKGKLNRTSCLMLCYQILFLLLTIPSYMISSFQTTMTIWTGLTTMYQNVWRKLLMNYLAKVSLMNVVLMKWWGAHQKSWNPVKILIYPMQT</sequence>
<keyword evidence="4" id="KW-0804">Transcription</keyword>
<reference evidence="12" key="1">
    <citation type="submission" date="2010-06" db="EMBL/GenBank/DDBJ databases">
        <authorList>
            <person name="Jiang H."/>
            <person name="Abraham K."/>
            <person name="Ali S."/>
            <person name="Alsbrooks S.L."/>
            <person name="Anim B.N."/>
            <person name="Anosike U.S."/>
            <person name="Attaway T."/>
            <person name="Bandaranaike D.P."/>
            <person name="Battles P.K."/>
            <person name="Bell S.N."/>
            <person name="Bell A.V."/>
            <person name="Beltran B."/>
            <person name="Bickham C."/>
            <person name="Bustamante Y."/>
            <person name="Caleb T."/>
            <person name="Canada A."/>
            <person name="Cardenas V."/>
            <person name="Carter K."/>
            <person name="Chacko J."/>
            <person name="Chandrabose M.N."/>
            <person name="Chavez D."/>
            <person name="Chavez A."/>
            <person name="Chen L."/>
            <person name="Chu H.-S."/>
            <person name="Claassen K.J."/>
            <person name="Cockrell R."/>
            <person name="Collins M."/>
            <person name="Cooper J.A."/>
            <person name="Cree A."/>
            <person name="Curry S.M."/>
            <person name="Da Y."/>
            <person name="Dao M.D."/>
            <person name="Das B."/>
            <person name="Davila M.-L."/>
            <person name="Davy-Carroll L."/>
            <person name="Denson S."/>
            <person name="Dinh H."/>
            <person name="Ebong V.E."/>
            <person name="Edwards J.R."/>
            <person name="Egan A."/>
            <person name="El-Daye J."/>
            <person name="Escobedo L."/>
            <person name="Fernandez S."/>
            <person name="Fernando P.R."/>
            <person name="Flagg N."/>
            <person name="Forbes L.D."/>
            <person name="Fowler R.G."/>
            <person name="Fu Q."/>
            <person name="Gabisi R.A."/>
            <person name="Ganer J."/>
            <person name="Garbino Pronczuk A."/>
            <person name="Garcia R.M."/>
            <person name="Garner T."/>
            <person name="Garrett T.E."/>
            <person name="Gonzalez D.A."/>
            <person name="Hamid H."/>
            <person name="Hawkins E.S."/>
            <person name="Hirani K."/>
            <person name="Hogues M.E."/>
            <person name="Hollins B."/>
            <person name="Hsiao C.-H."/>
            <person name="Jabil R."/>
            <person name="James M.L."/>
            <person name="Jhangiani S.N."/>
            <person name="Johnson B."/>
            <person name="Johnson Q."/>
            <person name="Joshi V."/>
            <person name="Kalu J.B."/>
            <person name="Kam C."/>
            <person name="Kashfia A."/>
            <person name="Keebler J."/>
            <person name="Kisamo H."/>
            <person name="Kovar C.L."/>
            <person name="Lago L.A."/>
            <person name="Lai C.-Y."/>
            <person name="Laidlaw J."/>
            <person name="Lara F."/>
            <person name="Le T.-K."/>
            <person name="Lee S.L."/>
            <person name="Legall F.H."/>
            <person name="Lemon S.J."/>
            <person name="Lewis L.R."/>
            <person name="Li B."/>
            <person name="Liu Y."/>
            <person name="Liu Y.-S."/>
            <person name="Lopez J."/>
            <person name="Lozado R.J."/>
            <person name="Lu J."/>
            <person name="Madu R.C."/>
            <person name="Maheshwari M."/>
            <person name="Maheshwari R."/>
            <person name="Malloy K."/>
            <person name="Martinez E."/>
            <person name="Mathew T."/>
            <person name="Mercado I.C."/>
            <person name="Mercado C."/>
            <person name="Meyer B."/>
            <person name="Montgomery K."/>
            <person name="Morgan M.B."/>
            <person name="Munidasa M."/>
            <person name="Nazareth L.V."/>
            <person name="Nelson J."/>
            <person name="Ng B.M."/>
            <person name="Nguyen N.B."/>
            <person name="Nguyen P.Q."/>
            <person name="Nguyen T."/>
            <person name="Obregon M."/>
            <person name="Okwuonu G.O."/>
            <person name="Onwere C.G."/>
            <person name="Orozco G."/>
            <person name="Parra A."/>
            <person name="Patel S."/>
            <person name="Patil S."/>
            <person name="Perez A."/>
            <person name="Perez Y."/>
            <person name="Pham C."/>
            <person name="Primus E.L."/>
            <person name="Pu L.-L."/>
            <person name="Puazo M."/>
            <person name="Qin X."/>
            <person name="Quiroz J.B."/>
            <person name="Reese J."/>
            <person name="Richards S."/>
            <person name="Rives C.M."/>
            <person name="Robberts R."/>
            <person name="Ruiz S.J."/>
            <person name="Ruiz M.J."/>
            <person name="Santibanez J."/>
            <person name="Schneider B.W."/>
            <person name="Sisson I."/>
            <person name="Smith M."/>
            <person name="Sodergren E."/>
            <person name="Song X.-Z."/>
            <person name="Song B.B."/>
            <person name="Summersgill H."/>
            <person name="Thelus R."/>
            <person name="Thornton R.D."/>
            <person name="Trejos Z.Y."/>
            <person name="Usmani K."/>
            <person name="Vattathil S."/>
            <person name="Villasana D."/>
            <person name="Walker D.L."/>
            <person name="Wang S."/>
            <person name="Wang K."/>
            <person name="White C.S."/>
            <person name="Williams A.C."/>
            <person name="Williamson J."/>
            <person name="Wilson K."/>
            <person name="Woghiren I.O."/>
            <person name="Woodworth J.R."/>
            <person name="Worley K.C."/>
            <person name="Wright R.A."/>
            <person name="Wu W."/>
            <person name="Young L."/>
            <person name="Zhang L."/>
            <person name="Zhang J."/>
            <person name="Zhu Y."/>
            <person name="Muzny D.M."/>
            <person name="Weinstock G."/>
            <person name="Gibbs R.A."/>
        </authorList>
    </citation>
    <scope>NUCLEOTIDE SEQUENCE [LARGE SCALE GENOMIC DNA]</scope>
    <source>
        <strain evidence="12">LSR1</strain>
    </source>
</reference>
<keyword evidence="9" id="KW-0472">Membrane</keyword>
<dbReference type="PROSITE" id="PS50217">
    <property type="entry name" value="BZIP"/>
    <property type="match status" value="1"/>
</dbReference>
<keyword evidence="7" id="KW-0175">Coiled coil</keyword>
<evidence type="ECO:0000256" key="9">
    <source>
        <dbReference type="SAM" id="Phobius"/>
    </source>
</evidence>
<dbReference type="CTD" id="7494"/>
<dbReference type="EnsemblMetazoa" id="XM_003248521.3">
    <property type="protein sequence ID" value="XP_003248569.1"/>
    <property type="gene ID" value="LOC100574802"/>
</dbReference>
<feature type="transmembrane region" description="Helical" evidence="9">
    <location>
        <begin position="208"/>
        <end position="227"/>
    </location>
</feature>
<dbReference type="PANTHER" id="PTHR46542">
    <property type="entry name" value="X-BOX BINDING PROTEIN 1"/>
    <property type="match status" value="1"/>
</dbReference>
<keyword evidence="5" id="KW-0539">Nucleus</keyword>
<dbReference type="GO" id="GO:0000981">
    <property type="term" value="F:DNA-binding transcription factor activity, RNA polymerase II-specific"/>
    <property type="evidence" value="ECO:0007669"/>
    <property type="project" value="TreeGrafter"/>
</dbReference>
<evidence type="ECO:0000256" key="1">
    <source>
        <dbReference type="ARBA" id="ARBA00022843"/>
    </source>
</evidence>
<dbReference type="AlphaFoldDB" id="A0A8R1WA29"/>
<evidence type="ECO:0000256" key="4">
    <source>
        <dbReference type="ARBA" id="ARBA00023163"/>
    </source>
</evidence>
<keyword evidence="12" id="KW-1185">Reference proteome</keyword>
<dbReference type="InterPro" id="IPR046347">
    <property type="entry name" value="bZIP_sf"/>
</dbReference>
<feature type="transmembrane region" description="Helical" evidence="9">
    <location>
        <begin position="169"/>
        <end position="188"/>
    </location>
</feature>
<dbReference type="GO" id="GO:0000977">
    <property type="term" value="F:RNA polymerase II transcription regulatory region sequence-specific DNA binding"/>
    <property type="evidence" value="ECO:0007669"/>
    <property type="project" value="TreeGrafter"/>
</dbReference>
<keyword evidence="2" id="KW-0805">Transcription regulation</keyword>
<evidence type="ECO:0000313" key="11">
    <source>
        <dbReference type="EnsemblMetazoa" id="XP_003248569.1"/>
    </source>
</evidence>
<evidence type="ECO:0000256" key="2">
    <source>
        <dbReference type="ARBA" id="ARBA00023015"/>
    </source>
</evidence>
<dbReference type="Pfam" id="PF00170">
    <property type="entry name" value="bZIP_1"/>
    <property type="match status" value="1"/>
</dbReference>
<evidence type="ECO:0000313" key="12">
    <source>
        <dbReference type="Proteomes" id="UP000007819"/>
    </source>
</evidence>
<dbReference type="Gene3D" id="1.20.5.170">
    <property type="match status" value="1"/>
</dbReference>
<keyword evidence="9" id="KW-0812">Transmembrane</keyword>
<dbReference type="OrthoDB" id="20960at2759"/>
<organism evidence="11 12">
    <name type="scientific">Acyrthosiphon pisum</name>
    <name type="common">Pea aphid</name>
    <dbReference type="NCBI Taxonomy" id="7029"/>
    <lineage>
        <taxon>Eukaryota</taxon>
        <taxon>Metazoa</taxon>
        <taxon>Ecdysozoa</taxon>
        <taxon>Arthropoda</taxon>
        <taxon>Hexapoda</taxon>
        <taxon>Insecta</taxon>
        <taxon>Pterygota</taxon>
        <taxon>Neoptera</taxon>
        <taxon>Paraneoptera</taxon>
        <taxon>Hemiptera</taxon>
        <taxon>Sternorrhyncha</taxon>
        <taxon>Aphidomorpha</taxon>
        <taxon>Aphidoidea</taxon>
        <taxon>Aphididae</taxon>
        <taxon>Macrosiphini</taxon>
        <taxon>Acyrthosiphon</taxon>
    </lineage>
</organism>
<dbReference type="CDD" id="cd14691">
    <property type="entry name" value="bZIP_XBP1"/>
    <property type="match status" value="1"/>
</dbReference>
<feature type="domain" description="BZIP" evidence="10">
    <location>
        <begin position="56"/>
        <end position="119"/>
    </location>
</feature>
<dbReference type="GeneID" id="100574802"/>
<evidence type="ECO:0000256" key="8">
    <source>
        <dbReference type="SAM" id="MobiDB-lite"/>
    </source>
</evidence>
<dbReference type="Proteomes" id="UP000007819">
    <property type="component" value="Chromosome A1"/>
</dbReference>